<dbReference type="EMBL" id="CP017758">
    <property type="protein sequence ID" value="AQV99026.1"/>
    <property type="molecule type" value="Genomic_DNA"/>
</dbReference>
<keyword evidence="2" id="KW-0732">Signal</keyword>
<dbReference type="Gene3D" id="3.40.190.150">
    <property type="entry name" value="Bordetella uptake gene, domain 1"/>
    <property type="match status" value="1"/>
</dbReference>
<accession>A0A1U9V227</accession>
<reference evidence="4" key="1">
    <citation type="submission" date="2017-02" db="EMBL/GenBank/DDBJ databases">
        <title>Complete genome sequence of Cupriavidus necator strain NH9, a 3-chlorobenzoate degrader.</title>
        <authorList>
            <person name="Moriuchi R."/>
            <person name="Dohra H."/>
            <person name="Ogawa N."/>
        </authorList>
    </citation>
    <scope>NUCLEOTIDE SEQUENCE [LARGE SCALE GENOMIC DNA]</scope>
    <source>
        <strain evidence="4">NH9</strain>
    </source>
</reference>
<dbReference type="Pfam" id="PF03401">
    <property type="entry name" value="TctC"/>
    <property type="match status" value="1"/>
</dbReference>
<dbReference type="PROSITE" id="PS51318">
    <property type="entry name" value="TAT"/>
    <property type="match status" value="1"/>
</dbReference>
<dbReference type="KEGG" id="cuh:BJN34_34675"/>
<dbReference type="PIRSF" id="PIRSF017082">
    <property type="entry name" value="YflP"/>
    <property type="match status" value="1"/>
</dbReference>
<feature type="chain" id="PRO_5013273593" evidence="2">
    <location>
        <begin position="24"/>
        <end position="330"/>
    </location>
</feature>
<protein>
    <submittedName>
        <fullName evidence="3">ABC transporter substrate-binding protein</fullName>
    </submittedName>
</protein>
<dbReference type="SUPFAM" id="SSF53850">
    <property type="entry name" value="Periplasmic binding protein-like II"/>
    <property type="match status" value="1"/>
</dbReference>
<feature type="signal peptide" evidence="2">
    <location>
        <begin position="1"/>
        <end position="23"/>
    </location>
</feature>
<name>A0A1U9V227_CUPNE</name>
<dbReference type="InterPro" id="IPR006311">
    <property type="entry name" value="TAT_signal"/>
</dbReference>
<evidence type="ECO:0000313" key="3">
    <source>
        <dbReference type="EMBL" id="AQV99026.1"/>
    </source>
</evidence>
<evidence type="ECO:0000256" key="2">
    <source>
        <dbReference type="SAM" id="SignalP"/>
    </source>
</evidence>
<organism evidence="3 4">
    <name type="scientific">Cupriavidus necator</name>
    <name type="common">Alcaligenes eutrophus</name>
    <name type="synonym">Ralstonia eutropha</name>
    <dbReference type="NCBI Taxonomy" id="106590"/>
    <lineage>
        <taxon>Bacteria</taxon>
        <taxon>Pseudomonadati</taxon>
        <taxon>Pseudomonadota</taxon>
        <taxon>Betaproteobacteria</taxon>
        <taxon>Burkholderiales</taxon>
        <taxon>Burkholderiaceae</taxon>
        <taxon>Cupriavidus</taxon>
    </lineage>
</organism>
<dbReference type="CDD" id="cd13578">
    <property type="entry name" value="PBP2_Bug27"/>
    <property type="match status" value="1"/>
</dbReference>
<proteinExistence type="inferred from homology"/>
<dbReference type="RefSeq" id="WP_078201225.1">
    <property type="nucleotide sequence ID" value="NZ_CP017758.1"/>
</dbReference>
<dbReference type="OrthoDB" id="8678477at2"/>
<dbReference type="AlphaFoldDB" id="A0A1U9V227"/>
<dbReference type="PANTHER" id="PTHR42928:SF5">
    <property type="entry name" value="BLR1237 PROTEIN"/>
    <property type="match status" value="1"/>
</dbReference>
<comment type="similarity">
    <text evidence="1">Belongs to the UPF0065 (bug) family.</text>
</comment>
<evidence type="ECO:0000256" key="1">
    <source>
        <dbReference type="ARBA" id="ARBA00006987"/>
    </source>
</evidence>
<dbReference type="Gene3D" id="3.40.190.10">
    <property type="entry name" value="Periplasmic binding protein-like II"/>
    <property type="match status" value="1"/>
</dbReference>
<dbReference type="InterPro" id="IPR005064">
    <property type="entry name" value="BUG"/>
</dbReference>
<sequence>MHPRRILLKSGLALAATVAAVLAAPGIGALAQGGAGKPVRLILPISAGSGVDAIARAAGPALGKAFGQPVVIENLPGAGGITGAAAVVKAQPDGSTLGLVSNNHVINPSVFRTMPFDAIKDITPISVLGSTPLVLVVNPKVPAKNVRELVALLKAKPDGYNYASSGNGTVIQLAAEMFLDEAGVSARHVPYKGTGPMMNDLIAGQVEMGVVALNAVAPHLKAGTLRAIGLCGDKRSAAAPDLPTIAEQGLPRYNVAGWFAVVGPAGMPPAEVKRVHDAFASAFTSPEVLEAMKKQGTVIDPGTPEAAASFFRSEATRYAALVKRANVKVE</sequence>
<gene>
    <name evidence="3" type="ORF">BJN34_34675</name>
</gene>
<evidence type="ECO:0000313" key="4">
    <source>
        <dbReference type="Proteomes" id="UP000189627"/>
    </source>
</evidence>
<dbReference type="Proteomes" id="UP000189627">
    <property type="component" value="Chromosome 2"/>
</dbReference>
<dbReference type="PANTHER" id="PTHR42928">
    <property type="entry name" value="TRICARBOXYLATE-BINDING PROTEIN"/>
    <property type="match status" value="1"/>
</dbReference>
<dbReference type="InterPro" id="IPR042100">
    <property type="entry name" value="Bug_dom1"/>
</dbReference>